<name>A0A1R3I1Q2_COCAP</name>
<dbReference type="Gramene" id="OMO76512">
    <property type="protein sequence ID" value="OMO76512"/>
    <property type="gene ID" value="CCACVL1_15611"/>
</dbReference>
<dbReference type="Pfam" id="PF23622">
    <property type="entry name" value="LRR_At1g61320_AtMIF1"/>
    <property type="match status" value="1"/>
</dbReference>
<dbReference type="OrthoDB" id="1939276at2759"/>
<dbReference type="InterPro" id="IPR055357">
    <property type="entry name" value="LRR_At1g61320_AtMIF1"/>
</dbReference>
<dbReference type="InterPro" id="IPR050232">
    <property type="entry name" value="FBL13/AtMIF1-like"/>
</dbReference>
<dbReference type="STRING" id="210143.A0A1R3I1Q2"/>
<reference evidence="2 3" key="1">
    <citation type="submission" date="2013-09" db="EMBL/GenBank/DDBJ databases">
        <title>Corchorus capsularis genome sequencing.</title>
        <authorList>
            <person name="Alam M."/>
            <person name="Haque M.S."/>
            <person name="Islam M.S."/>
            <person name="Emdad E.M."/>
            <person name="Islam M.M."/>
            <person name="Ahmed B."/>
            <person name="Halim A."/>
            <person name="Hossen Q.M.M."/>
            <person name="Hossain M.Z."/>
            <person name="Ahmed R."/>
            <person name="Khan M.M."/>
            <person name="Islam R."/>
            <person name="Rashid M.M."/>
            <person name="Khan S.A."/>
            <person name="Rahman M.S."/>
            <person name="Alam M."/>
        </authorList>
    </citation>
    <scope>NUCLEOTIDE SEQUENCE [LARGE SCALE GENOMIC DNA]</scope>
    <source>
        <strain evidence="3">cv. CVL-1</strain>
        <tissue evidence="2">Whole seedling</tissue>
    </source>
</reference>
<proteinExistence type="predicted"/>
<evidence type="ECO:0000313" key="3">
    <source>
        <dbReference type="Proteomes" id="UP000188268"/>
    </source>
</evidence>
<dbReference type="PANTHER" id="PTHR31900">
    <property type="entry name" value="F-BOX/RNI SUPERFAMILY PROTEIN-RELATED"/>
    <property type="match status" value="1"/>
</dbReference>
<dbReference type="EMBL" id="AWWV01010870">
    <property type="protein sequence ID" value="OMO76512.1"/>
    <property type="molecule type" value="Genomic_DNA"/>
</dbReference>
<sequence length="493" mass="55928">MEEESGYSTRRRRPDSPDRISALPDALIHLILSLLPIGEAINTDLLSKRWKGLWTSVPNLIFTHQGNNFQRFAQFVDKTLSLYSTSVMVDKFSLCFNYRDALLEFSKTQLNSRVTSWLQFASTHKAEELYVDLEVDNYDEYSQHLKMPLCLYDNSSLKKLFSNCCVFDEPKGQVSWGLLKDLTISSQSLDGDGDRPPLRMILRGCPVIEYLELHNCLLAEEIDASSCTRLKKLVLNQTIGTPDLDISIPSVISMEISGAHVYCVTFKRLNAPSLVDVTLDFQMDKTELAQYEVPPQDVQNESQLLQMLNYVEQLTLGPWFVQALSLLELKRQPSPLSNQRKCLTIAVDFEDWYLYGVASLLNSSPNLEKLVIRVTSQSHGHNYKFDGEQNETLDNVGENFWEADERSFSFECLLTSLKTVEIVGLQPLHRMDEFFIAYEFVEFILGSARVLERIVLVTEKSSNSEEADGSLVEAQSLLSSLPRSSPHAVVSFA</sequence>
<dbReference type="SMART" id="SM00579">
    <property type="entry name" value="FBD"/>
    <property type="match status" value="1"/>
</dbReference>
<keyword evidence="3" id="KW-1185">Reference proteome</keyword>
<dbReference type="SUPFAM" id="SSF52047">
    <property type="entry name" value="RNI-like"/>
    <property type="match status" value="1"/>
</dbReference>
<gene>
    <name evidence="2" type="ORF">CCACVL1_15611</name>
</gene>
<accession>A0A1R3I1Q2</accession>
<organism evidence="2 3">
    <name type="scientific">Corchorus capsularis</name>
    <name type="common">Jute</name>
    <dbReference type="NCBI Taxonomy" id="210143"/>
    <lineage>
        <taxon>Eukaryota</taxon>
        <taxon>Viridiplantae</taxon>
        <taxon>Streptophyta</taxon>
        <taxon>Embryophyta</taxon>
        <taxon>Tracheophyta</taxon>
        <taxon>Spermatophyta</taxon>
        <taxon>Magnoliopsida</taxon>
        <taxon>eudicotyledons</taxon>
        <taxon>Gunneridae</taxon>
        <taxon>Pentapetalae</taxon>
        <taxon>rosids</taxon>
        <taxon>malvids</taxon>
        <taxon>Malvales</taxon>
        <taxon>Malvaceae</taxon>
        <taxon>Grewioideae</taxon>
        <taxon>Apeibeae</taxon>
        <taxon>Corchorus</taxon>
    </lineage>
</organism>
<dbReference type="CDD" id="cd22160">
    <property type="entry name" value="F-box_AtFBL13-like"/>
    <property type="match status" value="1"/>
</dbReference>
<dbReference type="PROSITE" id="PS50181">
    <property type="entry name" value="FBOX"/>
    <property type="match status" value="1"/>
</dbReference>
<protein>
    <recommendedName>
        <fullName evidence="1">F-box domain-containing protein</fullName>
    </recommendedName>
</protein>
<dbReference type="InterPro" id="IPR053781">
    <property type="entry name" value="F-box_AtFBL13-like"/>
</dbReference>
<comment type="caution">
    <text evidence="2">The sequence shown here is derived from an EMBL/GenBank/DDBJ whole genome shotgun (WGS) entry which is preliminary data.</text>
</comment>
<dbReference type="AlphaFoldDB" id="A0A1R3I1Q2"/>
<dbReference type="PANTHER" id="PTHR31900:SF32">
    <property type="entry name" value="F-BOX_RNI_FBD-LIKE DOMAIN PROTEIN"/>
    <property type="match status" value="1"/>
</dbReference>
<dbReference type="InterPro" id="IPR006566">
    <property type="entry name" value="FBD"/>
</dbReference>
<evidence type="ECO:0000313" key="2">
    <source>
        <dbReference type="EMBL" id="OMO76512.1"/>
    </source>
</evidence>
<dbReference type="InterPro" id="IPR036047">
    <property type="entry name" value="F-box-like_dom_sf"/>
</dbReference>
<dbReference type="InterPro" id="IPR001810">
    <property type="entry name" value="F-box_dom"/>
</dbReference>
<evidence type="ECO:0000259" key="1">
    <source>
        <dbReference type="PROSITE" id="PS50181"/>
    </source>
</evidence>
<dbReference type="Proteomes" id="UP000188268">
    <property type="component" value="Unassembled WGS sequence"/>
</dbReference>
<dbReference type="Pfam" id="PF00646">
    <property type="entry name" value="F-box"/>
    <property type="match status" value="1"/>
</dbReference>
<feature type="domain" description="F-box" evidence="1">
    <location>
        <begin position="17"/>
        <end position="65"/>
    </location>
</feature>
<dbReference type="SUPFAM" id="SSF81383">
    <property type="entry name" value="F-box domain"/>
    <property type="match status" value="1"/>
</dbReference>
<dbReference type="OMA" id="TNWIFKC"/>